<keyword evidence="1" id="KW-1133">Transmembrane helix</keyword>
<accession>A0A2T0X8K7</accession>
<evidence type="ECO:0008006" key="4">
    <source>
        <dbReference type="Google" id="ProtNLM"/>
    </source>
</evidence>
<gene>
    <name evidence="2" type="ORF">BCF33_0898</name>
</gene>
<dbReference type="AlphaFoldDB" id="A0A2T0X8K7"/>
<comment type="caution">
    <text evidence="2">The sequence shown here is derived from an EMBL/GenBank/DDBJ whole genome shotgun (WGS) entry which is preliminary data.</text>
</comment>
<dbReference type="InterPro" id="IPR047784">
    <property type="entry name" value="TrgA"/>
</dbReference>
<evidence type="ECO:0000313" key="2">
    <source>
        <dbReference type="EMBL" id="PRY95280.1"/>
    </source>
</evidence>
<dbReference type="OrthoDB" id="7869508at2"/>
<keyword evidence="3" id="KW-1185">Reference proteome</keyword>
<keyword evidence="1" id="KW-0472">Membrane</keyword>
<feature type="transmembrane region" description="Helical" evidence="1">
    <location>
        <begin position="118"/>
        <end position="138"/>
    </location>
</feature>
<proteinExistence type="predicted"/>
<evidence type="ECO:0000256" key="1">
    <source>
        <dbReference type="SAM" id="Phobius"/>
    </source>
</evidence>
<sequence length="146" mass="15188">MPTPAKFLCAFLFAGIGFATVWLAARTVPPEIKLDGLNLVAAGMGLTLGWKFVGSRVGEGLRPAMAAGLTAGILLPTFILAFWAWRMMLIRSLGSVYADPLEAVNAAISLAVEHAPLAFSPALVATVLGGGVLAGLLANRLDRAWG</sequence>
<organism evidence="2 3">
    <name type="scientific">Hasllibacter halocynthiae</name>
    <dbReference type="NCBI Taxonomy" id="595589"/>
    <lineage>
        <taxon>Bacteria</taxon>
        <taxon>Pseudomonadati</taxon>
        <taxon>Pseudomonadota</taxon>
        <taxon>Alphaproteobacteria</taxon>
        <taxon>Rhodobacterales</taxon>
        <taxon>Roseobacteraceae</taxon>
        <taxon>Hasllibacter</taxon>
    </lineage>
</organism>
<dbReference type="NCBIfam" id="NF033773">
    <property type="entry name" value="tellur_TrgA"/>
    <property type="match status" value="1"/>
</dbReference>
<dbReference type="Proteomes" id="UP000238801">
    <property type="component" value="Unassembled WGS sequence"/>
</dbReference>
<dbReference type="RefSeq" id="WP_106159673.1">
    <property type="nucleotide sequence ID" value="NZ_PVTT01000001.1"/>
</dbReference>
<feature type="transmembrane region" description="Helical" evidence="1">
    <location>
        <begin position="36"/>
        <end position="53"/>
    </location>
</feature>
<protein>
    <recommendedName>
        <fullName evidence="4">TrgA family protein</fullName>
    </recommendedName>
</protein>
<evidence type="ECO:0000313" key="3">
    <source>
        <dbReference type="Proteomes" id="UP000238801"/>
    </source>
</evidence>
<reference evidence="2 3" key="1">
    <citation type="submission" date="2018-03" db="EMBL/GenBank/DDBJ databases">
        <title>Genomic Encyclopedia of Archaeal and Bacterial Type Strains, Phase II (KMG-II): from individual species to whole genera.</title>
        <authorList>
            <person name="Goeker M."/>
        </authorList>
    </citation>
    <scope>NUCLEOTIDE SEQUENCE [LARGE SCALE GENOMIC DNA]</scope>
    <source>
        <strain evidence="2 3">DSM 29318</strain>
    </source>
</reference>
<dbReference type="EMBL" id="PVTT01000001">
    <property type="protein sequence ID" value="PRY95280.1"/>
    <property type="molecule type" value="Genomic_DNA"/>
</dbReference>
<name>A0A2T0X8K7_9RHOB</name>
<feature type="transmembrane region" description="Helical" evidence="1">
    <location>
        <begin position="65"/>
        <end position="85"/>
    </location>
</feature>
<keyword evidence="1" id="KW-0812">Transmembrane</keyword>